<dbReference type="RefSeq" id="WP_089744247.1">
    <property type="nucleotide sequence ID" value="NZ_FNHD01000010.1"/>
</dbReference>
<comment type="caution">
    <text evidence="1">The sequence shown here is derived from an EMBL/GenBank/DDBJ whole genome shotgun (WGS) entry which is preliminary data.</text>
</comment>
<gene>
    <name evidence="1" type="ORF">SAMN05216273_1102</name>
</gene>
<dbReference type="EMBL" id="FNHD01000010">
    <property type="protein sequence ID" value="SDL98142.1"/>
    <property type="molecule type" value="Genomic_DNA"/>
</dbReference>
<accession>A0ABY0QVY8</accession>
<dbReference type="Proteomes" id="UP000199242">
    <property type="component" value="Unassembled WGS sequence"/>
</dbReference>
<name>A0ABY0QVY8_9FLAO</name>
<evidence type="ECO:0000313" key="2">
    <source>
        <dbReference type="Proteomes" id="UP000199242"/>
    </source>
</evidence>
<organism evidence="1 2">
    <name type="scientific">Chryseobacterium taihuense</name>
    <dbReference type="NCBI Taxonomy" id="1141221"/>
    <lineage>
        <taxon>Bacteria</taxon>
        <taxon>Pseudomonadati</taxon>
        <taxon>Bacteroidota</taxon>
        <taxon>Flavobacteriia</taxon>
        <taxon>Flavobacteriales</taxon>
        <taxon>Weeksellaceae</taxon>
        <taxon>Chryseobacterium group</taxon>
        <taxon>Chryseobacterium</taxon>
    </lineage>
</organism>
<reference evidence="1 2" key="1">
    <citation type="submission" date="2016-10" db="EMBL/GenBank/DDBJ databases">
        <authorList>
            <person name="Varghese N."/>
            <person name="Submissions S."/>
        </authorList>
    </citation>
    <scope>NUCLEOTIDE SEQUENCE [LARGE SCALE GENOMIC DNA]</scope>
    <source>
        <strain evidence="1 2">CGMCC 1.10941</strain>
    </source>
</reference>
<sequence length="321" mass="36604">MSHEPKLSAFIIKLKPAIRNIEKTNRNLFRHIIGDTTSDLEDSYIFVEFCRKFIATIDTDEMYSDENTKKSITANQIDIESEDVNTNIRFHSDSFVIEGRIEGGSYGKKRKKTSTSNKNNKSEVNEGDAITDDFYFLIYTPLNSDKSILLLQSYSDDNIDSVMKKFWKNLLSYPAVFNQPAFSKYIPAAIIQDFRNGATISNLTYTTEIPSNSLLGNTVNFDTRNFKVTVKIEPTDSGFTYDEFDEAIAPIEQTTFKNLRLGIFSKKKGSLKDSDTGKSTPFVLDNNFQIKPSIILSKYITINNDDSDFTRIRTYCLQLLV</sequence>
<evidence type="ECO:0000313" key="1">
    <source>
        <dbReference type="EMBL" id="SDL98142.1"/>
    </source>
</evidence>
<protein>
    <submittedName>
        <fullName evidence="1">Uncharacterized protein</fullName>
    </submittedName>
</protein>
<keyword evidence="2" id="KW-1185">Reference proteome</keyword>
<proteinExistence type="predicted"/>